<gene>
    <name evidence="2" type="ORF">QO012_001845</name>
</gene>
<evidence type="ECO:0000313" key="3">
    <source>
        <dbReference type="Proteomes" id="UP001231124"/>
    </source>
</evidence>
<dbReference type="InterPro" id="IPR018968">
    <property type="entry name" value="Phasin"/>
</dbReference>
<comment type="caution">
    <text evidence="2">The sequence shown here is derived from an EMBL/GenBank/DDBJ whole genome shotgun (WGS) entry which is preliminary data.</text>
</comment>
<dbReference type="EMBL" id="JAUSVP010000004">
    <property type="protein sequence ID" value="MDQ0447349.1"/>
    <property type="molecule type" value="Genomic_DNA"/>
</dbReference>
<dbReference type="RefSeq" id="WP_238201914.1">
    <property type="nucleotide sequence ID" value="NZ_BPQE01000007.1"/>
</dbReference>
<evidence type="ECO:0000259" key="1">
    <source>
        <dbReference type="Pfam" id="PF09361"/>
    </source>
</evidence>
<feature type="domain" description="Phasin" evidence="1">
    <location>
        <begin position="82"/>
        <end position="177"/>
    </location>
</feature>
<accession>A0ABU0HYD5</accession>
<reference evidence="2 3" key="1">
    <citation type="submission" date="2023-07" db="EMBL/GenBank/DDBJ databases">
        <title>Genomic Encyclopedia of Type Strains, Phase IV (KMG-IV): sequencing the most valuable type-strain genomes for metagenomic binning, comparative biology and taxonomic classification.</title>
        <authorList>
            <person name="Goeker M."/>
        </authorList>
    </citation>
    <scope>NUCLEOTIDE SEQUENCE [LARGE SCALE GENOMIC DNA]</scope>
    <source>
        <strain evidence="2 3">DSM 19013</strain>
    </source>
</reference>
<keyword evidence="3" id="KW-1185">Reference proteome</keyword>
<protein>
    <recommendedName>
        <fullName evidence="1">Phasin domain-containing protein</fullName>
    </recommendedName>
</protein>
<dbReference type="Proteomes" id="UP001231124">
    <property type="component" value="Unassembled WGS sequence"/>
</dbReference>
<proteinExistence type="predicted"/>
<dbReference type="Pfam" id="PF09361">
    <property type="entry name" value="Phasin_2"/>
    <property type="match status" value="1"/>
</dbReference>
<organism evidence="2 3">
    <name type="scientific">Methylobacterium aerolatum</name>
    <dbReference type="NCBI Taxonomy" id="418708"/>
    <lineage>
        <taxon>Bacteria</taxon>
        <taxon>Pseudomonadati</taxon>
        <taxon>Pseudomonadota</taxon>
        <taxon>Alphaproteobacteria</taxon>
        <taxon>Hyphomicrobiales</taxon>
        <taxon>Methylobacteriaceae</taxon>
        <taxon>Methylobacterium</taxon>
    </lineage>
</organism>
<evidence type="ECO:0000313" key="2">
    <source>
        <dbReference type="EMBL" id="MDQ0447349.1"/>
    </source>
</evidence>
<sequence>MTHDHLPAVSDGARREMAEGAVRKAREAYERYAEAGEQALNAAETSFAQAFEGWRQVMHATREAATQLSESQVAQTRKAREQWETAGSRLYNAFEDDAGRMMAAMREIAHRMLVASDTNVRASLDFAEELAKASDPRDMLKLQVAFLQDQSRRITDQVVDLHQTTTRLAREAVSRAETR</sequence>
<name>A0ABU0HYD5_9HYPH</name>